<reference evidence="4" key="1">
    <citation type="submission" date="2020-03" db="EMBL/GenBank/DDBJ databases">
        <title>Draft Genome Sequence of Cylindrodendrum hubeiense.</title>
        <authorList>
            <person name="Buettner E."/>
            <person name="Kellner H."/>
        </authorList>
    </citation>
    <scope>NUCLEOTIDE SEQUENCE</scope>
    <source>
        <strain evidence="4">IHI 201604</strain>
    </source>
</reference>
<dbReference type="SMART" id="SM00248">
    <property type="entry name" value="ANK"/>
    <property type="match status" value="7"/>
</dbReference>
<dbReference type="Pfam" id="PF00023">
    <property type="entry name" value="Ank"/>
    <property type="match status" value="1"/>
</dbReference>
<dbReference type="EMBL" id="JAANBB010000179">
    <property type="protein sequence ID" value="KAF7547421.1"/>
    <property type="molecule type" value="Genomic_DNA"/>
</dbReference>
<dbReference type="SUPFAM" id="SSF48403">
    <property type="entry name" value="Ankyrin repeat"/>
    <property type="match status" value="1"/>
</dbReference>
<evidence type="ECO:0000313" key="5">
    <source>
        <dbReference type="Proteomes" id="UP000722485"/>
    </source>
</evidence>
<protein>
    <recommendedName>
        <fullName evidence="6">Ankyrin repeat protein</fullName>
    </recommendedName>
</protein>
<accession>A0A9P5HAW4</accession>
<gene>
    <name evidence="4" type="ORF">G7Z17_g7742</name>
</gene>
<keyword evidence="5" id="KW-1185">Reference proteome</keyword>
<dbReference type="Gene3D" id="1.25.40.20">
    <property type="entry name" value="Ankyrin repeat-containing domain"/>
    <property type="match status" value="2"/>
</dbReference>
<proteinExistence type="predicted"/>
<evidence type="ECO:0000256" key="1">
    <source>
        <dbReference type="ARBA" id="ARBA00022737"/>
    </source>
</evidence>
<sequence length="354" mass="37803">MDCLIEAGANIRAPAASDGGITLLEAAAGIFQQDYEFKFNRAWHAHDLARFNQKSAQRISIFKKLLAHDAEINRTDGTDSSVLHRLIQGSQIECLKLALKEEANIEDRNPIDGSTPLQCAAKSGDKEAIQLLLHFGAEINASAADNHAHGRTALQAAMHNDFQGKGKPVHVIEELVWLLLHNGAEVNAPAGKCYGRTALQAATSYAEPSARVVVLLLKQGAQVNANPAEVGGVTALQGAAISGDLQIAKILIAEGANVNAGAAPTEGRTAIEGAAEHGRLEMVQLLLHAGVKAELNGWFSTAIDFATKSERFDIADLLRKHSQEALNTFAHQLEQQLPNPGMILGEDDGDQLMS</sequence>
<dbReference type="PANTHER" id="PTHR24198">
    <property type="entry name" value="ANKYRIN REPEAT AND PROTEIN KINASE DOMAIN-CONTAINING PROTEIN"/>
    <property type="match status" value="1"/>
</dbReference>
<name>A0A9P5HAW4_9HYPO</name>
<dbReference type="Proteomes" id="UP000722485">
    <property type="component" value="Unassembled WGS sequence"/>
</dbReference>
<dbReference type="AlphaFoldDB" id="A0A9P5HAW4"/>
<evidence type="ECO:0000313" key="4">
    <source>
        <dbReference type="EMBL" id="KAF7547421.1"/>
    </source>
</evidence>
<feature type="repeat" description="ANK" evidence="3">
    <location>
        <begin position="112"/>
        <end position="144"/>
    </location>
</feature>
<organism evidence="4 5">
    <name type="scientific">Cylindrodendrum hubeiense</name>
    <dbReference type="NCBI Taxonomy" id="595255"/>
    <lineage>
        <taxon>Eukaryota</taxon>
        <taxon>Fungi</taxon>
        <taxon>Dikarya</taxon>
        <taxon>Ascomycota</taxon>
        <taxon>Pezizomycotina</taxon>
        <taxon>Sordariomycetes</taxon>
        <taxon>Hypocreomycetidae</taxon>
        <taxon>Hypocreales</taxon>
        <taxon>Nectriaceae</taxon>
        <taxon>Cylindrodendrum</taxon>
    </lineage>
</organism>
<dbReference type="Pfam" id="PF12796">
    <property type="entry name" value="Ank_2"/>
    <property type="match status" value="2"/>
</dbReference>
<dbReference type="GO" id="GO:0005737">
    <property type="term" value="C:cytoplasm"/>
    <property type="evidence" value="ECO:0007669"/>
    <property type="project" value="TreeGrafter"/>
</dbReference>
<feature type="repeat" description="ANK" evidence="3">
    <location>
        <begin position="194"/>
        <end position="228"/>
    </location>
</feature>
<keyword evidence="1" id="KW-0677">Repeat</keyword>
<dbReference type="InterPro" id="IPR036770">
    <property type="entry name" value="Ankyrin_rpt-contain_sf"/>
</dbReference>
<keyword evidence="2 3" id="KW-0040">ANK repeat</keyword>
<evidence type="ECO:0008006" key="6">
    <source>
        <dbReference type="Google" id="ProtNLM"/>
    </source>
</evidence>
<dbReference type="OrthoDB" id="539213at2759"/>
<evidence type="ECO:0000256" key="3">
    <source>
        <dbReference type="PROSITE-ProRule" id="PRU00023"/>
    </source>
</evidence>
<dbReference type="PROSITE" id="PS50088">
    <property type="entry name" value="ANK_REPEAT"/>
    <property type="match status" value="4"/>
</dbReference>
<dbReference type="InterPro" id="IPR002110">
    <property type="entry name" value="Ankyrin_rpt"/>
</dbReference>
<feature type="repeat" description="ANK" evidence="3">
    <location>
        <begin position="266"/>
        <end position="298"/>
    </location>
</feature>
<comment type="caution">
    <text evidence="4">The sequence shown here is derived from an EMBL/GenBank/DDBJ whole genome shotgun (WGS) entry which is preliminary data.</text>
</comment>
<dbReference type="PANTHER" id="PTHR24198:SF165">
    <property type="entry name" value="ANKYRIN REPEAT-CONTAINING PROTEIN-RELATED"/>
    <property type="match status" value="1"/>
</dbReference>
<dbReference type="PROSITE" id="PS50297">
    <property type="entry name" value="ANK_REP_REGION"/>
    <property type="match status" value="4"/>
</dbReference>
<feature type="repeat" description="ANK" evidence="3">
    <location>
        <begin position="231"/>
        <end position="263"/>
    </location>
</feature>
<dbReference type="PRINTS" id="PR01415">
    <property type="entry name" value="ANKYRIN"/>
</dbReference>
<evidence type="ECO:0000256" key="2">
    <source>
        <dbReference type="ARBA" id="ARBA00023043"/>
    </source>
</evidence>